<dbReference type="SUPFAM" id="SSF50978">
    <property type="entry name" value="WD40 repeat-like"/>
    <property type="match status" value="1"/>
</dbReference>
<gene>
    <name evidence="6" type="primary">AMA1</name>
    <name evidence="6" type="ORF">CAAN4_B10132</name>
</gene>
<dbReference type="Proteomes" id="UP001497600">
    <property type="component" value="Chromosome B"/>
</dbReference>
<name>A0ABP0ECD8_9ASCO</name>
<dbReference type="InterPro" id="IPR019775">
    <property type="entry name" value="WD40_repeat_CS"/>
</dbReference>
<dbReference type="InterPro" id="IPR056150">
    <property type="entry name" value="WD40_CDC20-Fz"/>
</dbReference>
<dbReference type="InterPro" id="IPR015943">
    <property type="entry name" value="WD40/YVTN_repeat-like_dom_sf"/>
</dbReference>
<evidence type="ECO:0000313" key="6">
    <source>
        <dbReference type="EMBL" id="CAK7897511.1"/>
    </source>
</evidence>
<dbReference type="Pfam" id="PF24807">
    <property type="entry name" value="WD40_CDC20-Fz"/>
    <property type="match status" value="1"/>
</dbReference>
<evidence type="ECO:0000256" key="2">
    <source>
        <dbReference type="ARBA" id="ARBA00022574"/>
    </source>
</evidence>
<dbReference type="InterPro" id="IPR001680">
    <property type="entry name" value="WD40_rpt"/>
</dbReference>
<sequence length="488" mass="54627">MFSRSIDSFDIGKRFISSIYPTKNFKKGIEPPQDEEVSLRTGFWNEDFILSRGVFPLTIATSDFMQNYPKRDAVEKTDPPNSYSSTISNVLGLQQCKVLNYSDLKIPRSNLFSIPNLISNNSKSLKEQRKKLSKVINHVPYRVLDAPGLRNDFYSNLVSWSCISHNVAVGLGNQVYLWNEDSGVTALNMEDDAMVTSVAFSLGDYVLVGTHIGRVWLFSQKDNTPLGSILREGTRVCCLQWSQYGDLFYLGDSSGAVGVFEIVTNSKTRTCTFRLRSTLTCHKQQVCGIALNKEEDEISIGGNDNYCSVWDISDKDQPILKYILPHKAAIKAISYCPWSKSLLSTGGGTKDRTIRFWHTNSGTLLHEFDTKSQVTSLIWSNYSKELVATFGFGDEPGRLLLAGYSYPKMNTLFEVTASSNLRILSAARSPDEESLCVATNDETVRFYKIWKRTKHCLGSSPEAQGSGTYGSSLIELHEGIQNRDKGIR</sequence>
<dbReference type="Gene3D" id="2.130.10.10">
    <property type="entry name" value="YVTN repeat-like/Quinoprotein amine dehydrogenase"/>
    <property type="match status" value="1"/>
</dbReference>
<feature type="domain" description="CDC20/Fizzy WD40" evidence="5">
    <location>
        <begin position="144"/>
        <end position="447"/>
    </location>
</feature>
<organism evidence="6 7">
    <name type="scientific">[Candida] anglica</name>
    <dbReference type="NCBI Taxonomy" id="148631"/>
    <lineage>
        <taxon>Eukaryota</taxon>
        <taxon>Fungi</taxon>
        <taxon>Dikarya</taxon>
        <taxon>Ascomycota</taxon>
        <taxon>Saccharomycotina</taxon>
        <taxon>Pichiomycetes</taxon>
        <taxon>Debaryomycetaceae</taxon>
        <taxon>Kurtzmaniella</taxon>
    </lineage>
</organism>
<evidence type="ECO:0000313" key="7">
    <source>
        <dbReference type="Proteomes" id="UP001497600"/>
    </source>
</evidence>
<proteinExistence type="inferred from homology"/>
<reference evidence="6 7" key="1">
    <citation type="submission" date="2024-01" db="EMBL/GenBank/DDBJ databases">
        <authorList>
            <consortium name="Genoscope - CEA"/>
            <person name="William W."/>
        </authorList>
    </citation>
    <scope>NUCLEOTIDE SEQUENCE [LARGE SCALE GENOMIC DNA]</scope>
    <source>
        <strain evidence="6 7">29B2s-10</strain>
    </source>
</reference>
<dbReference type="PROSITE" id="PS50082">
    <property type="entry name" value="WD_REPEATS_2"/>
    <property type="match status" value="1"/>
</dbReference>
<dbReference type="EMBL" id="OZ004254">
    <property type="protein sequence ID" value="CAK7897511.1"/>
    <property type="molecule type" value="Genomic_DNA"/>
</dbReference>
<evidence type="ECO:0000256" key="3">
    <source>
        <dbReference type="ARBA" id="ARBA00022737"/>
    </source>
</evidence>
<dbReference type="InterPro" id="IPR036322">
    <property type="entry name" value="WD40_repeat_dom_sf"/>
</dbReference>
<accession>A0ABP0ECD8</accession>
<comment type="similarity">
    <text evidence="1">Belongs to the WD repeat CDC20/Fizzy family.</text>
</comment>
<keyword evidence="2 4" id="KW-0853">WD repeat</keyword>
<protein>
    <submittedName>
        <fullName evidence="6">Meiosis-specific APC/C activator protein Ama1p</fullName>
    </submittedName>
</protein>
<dbReference type="PROSITE" id="PS00678">
    <property type="entry name" value="WD_REPEATS_1"/>
    <property type="match status" value="1"/>
</dbReference>
<keyword evidence="3" id="KW-0677">Repeat</keyword>
<dbReference type="PANTHER" id="PTHR19918:SF5">
    <property type="entry name" value="MEIOSIS-SPECIFIC APC_C ACTIVATOR PROTEIN AMA1"/>
    <property type="match status" value="1"/>
</dbReference>
<evidence type="ECO:0000259" key="5">
    <source>
        <dbReference type="Pfam" id="PF24807"/>
    </source>
</evidence>
<dbReference type="PANTHER" id="PTHR19918">
    <property type="entry name" value="CELL DIVISION CYCLE 20 CDC20 FIZZY -RELATED"/>
    <property type="match status" value="1"/>
</dbReference>
<keyword evidence="7" id="KW-1185">Reference proteome</keyword>
<evidence type="ECO:0000256" key="1">
    <source>
        <dbReference type="ARBA" id="ARBA00006445"/>
    </source>
</evidence>
<dbReference type="InterPro" id="IPR033010">
    <property type="entry name" value="Cdc20/Fizzy"/>
</dbReference>
<evidence type="ECO:0000256" key="4">
    <source>
        <dbReference type="PROSITE-ProRule" id="PRU00221"/>
    </source>
</evidence>
<dbReference type="SMART" id="SM00320">
    <property type="entry name" value="WD40"/>
    <property type="match status" value="5"/>
</dbReference>
<feature type="repeat" description="WD" evidence="4">
    <location>
        <begin position="279"/>
        <end position="320"/>
    </location>
</feature>